<gene>
    <name evidence="4" type="ORF">F4Y60_12555</name>
</gene>
<dbReference type="SUPFAM" id="SSF53639">
    <property type="entry name" value="AraD/HMP-PK domain-like"/>
    <property type="match status" value="1"/>
</dbReference>
<dbReference type="EMBL" id="VXRY01000517">
    <property type="protein sequence ID" value="MXY34890.1"/>
    <property type="molecule type" value="Genomic_DNA"/>
</dbReference>
<protein>
    <submittedName>
        <fullName evidence="4">Class II aldolase</fullName>
    </submittedName>
</protein>
<dbReference type="PANTHER" id="PTHR22789:SF0">
    <property type="entry name" value="3-OXO-TETRONATE 4-PHOSPHATE DECARBOXYLASE-RELATED"/>
    <property type="match status" value="1"/>
</dbReference>
<dbReference type="Pfam" id="PF00596">
    <property type="entry name" value="Aldolase_II"/>
    <property type="match status" value="1"/>
</dbReference>
<proteinExistence type="predicted"/>
<dbReference type="GO" id="GO:0005829">
    <property type="term" value="C:cytosol"/>
    <property type="evidence" value="ECO:0007669"/>
    <property type="project" value="TreeGrafter"/>
</dbReference>
<comment type="caution">
    <text evidence="4">The sequence shown here is derived from an EMBL/GenBank/DDBJ whole genome shotgun (WGS) entry which is preliminary data.</text>
</comment>
<dbReference type="SMART" id="SM01007">
    <property type="entry name" value="Aldolase_II"/>
    <property type="match status" value="1"/>
</dbReference>
<feature type="domain" description="Class II aldolase/adducin N-terminal" evidence="3">
    <location>
        <begin position="1"/>
        <end position="169"/>
    </location>
</feature>
<dbReference type="PANTHER" id="PTHR22789">
    <property type="entry name" value="FUCULOSE PHOSPHATE ALDOLASE"/>
    <property type="match status" value="1"/>
</dbReference>
<dbReference type="GO" id="GO:0019323">
    <property type="term" value="P:pentose catabolic process"/>
    <property type="evidence" value="ECO:0007669"/>
    <property type="project" value="TreeGrafter"/>
</dbReference>
<dbReference type="InterPro" id="IPR036409">
    <property type="entry name" value="Aldolase_II/adducin_N_sf"/>
</dbReference>
<dbReference type="InterPro" id="IPR050197">
    <property type="entry name" value="Aldolase_class_II_sugar_metab"/>
</dbReference>
<dbReference type="Gene3D" id="3.40.225.10">
    <property type="entry name" value="Class II aldolase/adducin N-terminal domain"/>
    <property type="match status" value="1"/>
</dbReference>
<sequence length="196" mass="21642">ERDRTDQGTSGNVSVRVRDRMLISPSAAPYDRLRPEMIASVDLAGAMTGEWLGPLKPSTEWRFHWLLLKERPDLTAIIHAHPPYCTALAILREPIPACHYMIAAFGGTDVRCADYHTFGTAKLAEVAVEAMRDRTACLLANHGMIAGGRGIDQAMWRAVELEAIARQYSLARQLGDPAILSDDHVGQTLKAFQEYG</sequence>
<evidence type="ECO:0000259" key="3">
    <source>
        <dbReference type="SMART" id="SM01007"/>
    </source>
</evidence>
<reference evidence="4" key="1">
    <citation type="submission" date="2019-09" db="EMBL/GenBank/DDBJ databases">
        <title>Characterisation of the sponge microbiome using genome-centric metagenomics.</title>
        <authorList>
            <person name="Engelberts J.P."/>
            <person name="Robbins S.J."/>
            <person name="De Goeij J.M."/>
            <person name="Aranda M."/>
            <person name="Bell S.C."/>
            <person name="Webster N.S."/>
        </authorList>
    </citation>
    <scope>NUCLEOTIDE SEQUENCE</scope>
    <source>
        <strain evidence="4">SB0664_bin_43</strain>
    </source>
</reference>
<dbReference type="InterPro" id="IPR001303">
    <property type="entry name" value="Aldolase_II/adducin_N"/>
</dbReference>
<dbReference type="GO" id="GO:0016832">
    <property type="term" value="F:aldehyde-lyase activity"/>
    <property type="evidence" value="ECO:0007669"/>
    <property type="project" value="TreeGrafter"/>
</dbReference>
<feature type="non-terminal residue" evidence="4">
    <location>
        <position position="1"/>
    </location>
</feature>
<keyword evidence="2" id="KW-0456">Lyase</keyword>
<evidence type="ECO:0000256" key="2">
    <source>
        <dbReference type="ARBA" id="ARBA00023239"/>
    </source>
</evidence>
<dbReference type="AlphaFoldDB" id="A0A6B0Y597"/>
<keyword evidence="1" id="KW-0479">Metal-binding</keyword>
<evidence type="ECO:0000313" key="4">
    <source>
        <dbReference type="EMBL" id="MXY34890.1"/>
    </source>
</evidence>
<name>A0A6B0Y597_9RHOB</name>
<evidence type="ECO:0000256" key="1">
    <source>
        <dbReference type="ARBA" id="ARBA00022723"/>
    </source>
</evidence>
<organism evidence="4">
    <name type="scientific">Boseongicola sp. SB0664_bin_43</name>
    <dbReference type="NCBI Taxonomy" id="2604844"/>
    <lineage>
        <taxon>Bacteria</taxon>
        <taxon>Pseudomonadati</taxon>
        <taxon>Pseudomonadota</taxon>
        <taxon>Alphaproteobacteria</taxon>
        <taxon>Rhodobacterales</taxon>
        <taxon>Paracoccaceae</taxon>
        <taxon>Boseongicola</taxon>
    </lineage>
</organism>
<accession>A0A6B0Y597</accession>
<dbReference type="GO" id="GO:0046872">
    <property type="term" value="F:metal ion binding"/>
    <property type="evidence" value="ECO:0007669"/>
    <property type="project" value="UniProtKB-KW"/>
</dbReference>